<feature type="compositionally biased region" description="Polar residues" evidence="3">
    <location>
        <begin position="70"/>
        <end position="83"/>
    </location>
</feature>
<accession>A0A1Y2B5K9</accession>
<dbReference type="OrthoDB" id="10651432at2759"/>
<comment type="subcellular location">
    <subcellularLocation>
        <location evidence="1">Nucleus</location>
    </subcellularLocation>
</comment>
<dbReference type="GO" id="GO:0005634">
    <property type="term" value="C:nucleus"/>
    <property type="evidence" value="ECO:0007669"/>
    <property type="project" value="UniProtKB-SubCell"/>
</dbReference>
<comment type="caution">
    <text evidence="4">The sequence shown here is derived from an EMBL/GenBank/DDBJ whole genome shotgun (WGS) entry which is preliminary data.</text>
</comment>
<keyword evidence="5" id="KW-1185">Reference proteome</keyword>
<dbReference type="EMBL" id="MCFC01000023">
    <property type="protein sequence ID" value="ORY29767.1"/>
    <property type="molecule type" value="Genomic_DNA"/>
</dbReference>
<dbReference type="GO" id="GO:0045944">
    <property type="term" value="P:positive regulation of transcription by RNA polymerase II"/>
    <property type="evidence" value="ECO:0007669"/>
    <property type="project" value="TreeGrafter"/>
</dbReference>
<dbReference type="InParanoid" id="A0A1Y2B5K9"/>
<dbReference type="GO" id="GO:0003700">
    <property type="term" value="F:DNA-binding transcription factor activity"/>
    <property type="evidence" value="ECO:0007669"/>
    <property type="project" value="TreeGrafter"/>
</dbReference>
<feature type="region of interest" description="Disordered" evidence="3">
    <location>
        <begin position="1"/>
        <end position="83"/>
    </location>
</feature>
<name>A0A1Y2B5K9_9TREE</name>
<dbReference type="PANTHER" id="PTHR37534">
    <property type="entry name" value="TRANSCRIPTIONAL ACTIVATOR PROTEIN UGA3"/>
    <property type="match status" value="1"/>
</dbReference>
<dbReference type="Pfam" id="PF11951">
    <property type="entry name" value="Fungal_trans_2"/>
    <property type="match status" value="1"/>
</dbReference>
<dbReference type="Proteomes" id="UP000193986">
    <property type="component" value="Unassembled WGS sequence"/>
</dbReference>
<gene>
    <name evidence="4" type="ORF">BCR39DRAFT_530935</name>
</gene>
<keyword evidence="2" id="KW-0539">Nucleus</keyword>
<evidence type="ECO:0000313" key="5">
    <source>
        <dbReference type="Proteomes" id="UP000193986"/>
    </source>
</evidence>
<evidence type="ECO:0000313" key="4">
    <source>
        <dbReference type="EMBL" id="ORY29767.1"/>
    </source>
</evidence>
<dbReference type="InterPro" id="IPR021858">
    <property type="entry name" value="Fun_TF"/>
</dbReference>
<sequence>MGRSSRQESPLSPSPGMAVPADSSSVEMDDVQETTLNPANTFEAFGTVTSAEPWTSRQDGSLSGGGENNDAGSTNVETTNEASSDTDWNAWLLAMLHNSPITLPTPGIVNSSEFKWPFDQNNDTSVYHGASQNQGPFSSFSSILTPVEFVESHEEETMIEQGIVSAPTGEGSGSLQRFSESSVTQVEDWVIPPDILNWITDLADARQAELVRHCFTDVVPMWNTIDHPKHPLRLILAEWLPKSPPLFHAVLAMAAVNKTQSAEARHEALLWYETALDELPPALAVEAQDDTYLSALAVLVSYSAFDSGTYSDTDLWYLTHKIVITRLDELNGDYTRASLVLRFTVYTLLTHAIIGGIGRRLTAADAEEACLAITTKDWQAPGTKSALYVDVPRLLHAAGVWEVEGDSGGRLSGITDDYSLSGVFGVPLQFHPILWDINQLLKKRMALESPSVPLDYANKVATAKDMIHAIRNQQSKIKFARLSRVRLPKIAAADAAYHRRTHARFFEIFRLGALIHLLVELQDVSPYDVRIQNYVREMSTIMTEIGSASFYHTSALWAYFIAGCCARKRQDRSIIYAQIGTATSSPSGNVWALRDVMQECWVRNDDLHTQHTLRLSLDKKFVKWRQVTDQRGWSLITM</sequence>
<proteinExistence type="predicted"/>
<evidence type="ECO:0000256" key="1">
    <source>
        <dbReference type="ARBA" id="ARBA00004123"/>
    </source>
</evidence>
<evidence type="ECO:0000256" key="2">
    <source>
        <dbReference type="ARBA" id="ARBA00023242"/>
    </source>
</evidence>
<dbReference type="GO" id="GO:0000976">
    <property type="term" value="F:transcription cis-regulatory region binding"/>
    <property type="evidence" value="ECO:0007669"/>
    <property type="project" value="TreeGrafter"/>
</dbReference>
<dbReference type="AlphaFoldDB" id="A0A1Y2B5K9"/>
<organism evidence="4 5">
    <name type="scientific">Naematelia encephala</name>
    <dbReference type="NCBI Taxonomy" id="71784"/>
    <lineage>
        <taxon>Eukaryota</taxon>
        <taxon>Fungi</taxon>
        <taxon>Dikarya</taxon>
        <taxon>Basidiomycota</taxon>
        <taxon>Agaricomycotina</taxon>
        <taxon>Tremellomycetes</taxon>
        <taxon>Tremellales</taxon>
        <taxon>Naemateliaceae</taxon>
        <taxon>Naematelia</taxon>
    </lineage>
</organism>
<dbReference type="PANTHER" id="PTHR37534:SF39">
    <property type="entry name" value="TRANSCRIPTION FACTOR DOMAIN-CONTAINING PROTEIN"/>
    <property type="match status" value="1"/>
</dbReference>
<feature type="compositionally biased region" description="Polar residues" evidence="3">
    <location>
        <begin position="47"/>
        <end position="61"/>
    </location>
</feature>
<reference evidence="4 5" key="1">
    <citation type="submission" date="2016-07" db="EMBL/GenBank/DDBJ databases">
        <title>Pervasive Adenine N6-methylation of Active Genes in Fungi.</title>
        <authorList>
            <consortium name="DOE Joint Genome Institute"/>
            <person name="Mondo S.J."/>
            <person name="Dannebaum R.O."/>
            <person name="Kuo R.C."/>
            <person name="Labutti K."/>
            <person name="Haridas S."/>
            <person name="Kuo A."/>
            <person name="Salamov A."/>
            <person name="Ahrendt S.R."/>
            <person name="Lipzen A."/>
            <person name="Sullivan W."/>
            <person name="Andreopoulos W.B."/>
            <person name="Clum A."/>
            <person name="Lindquist E."/>
            <person name="Daum C."/>
            <person name="Ramamoorthy G.K."/>
            <person name="Gryganskyi A."/>
            <person name="Culley D."/>
            <person name="Magnuson J.K."/>
            <person name="James T.Y."/>
            <person name="O'Malley M.A."/>
            <person name="Stajich J.E."/>
            <person name="Spatafora J.W."/>
            <person name="Visel A."/>
            <person name="Grigoriev I.V."/>
        </authorList>
    </citation>
    <scope>NUCLEOTIDE SEQUENCE [LARGE SCALE GENOMIC DNA]</scope>
    <source>
        <strain evidence="4 5">68-887.2</strain>
    </source>
</reference>
<protein>
    <submittedName>
        <fullName evidence="4">Fungal-specific transcription factor domain-domain-containing protein</fullName>
    </submittedName>
</protein>
<evidence type="ECO:0000256" key="3">
    <source>
        <dbReference type="SAM" id="MobiDB-lite"/>
    </source>
</evidence>